<feature type="domain" description="Kanamycin nucleotidyltransferase C-terminal" evidence="1">
    <location>
        <begin position="115"/>
        <end position="242"/>
    </location>
</feature>
<keyword evidence="2" id="KW-0808">Transferase</keyword>
<reference evidence="2 3" key="1">
    <citation type="submission" date="2024-06" db="EMBL/GenBank/DDBJ databases">
        <title>Genomic Encyclopedia of Type Strains, Phase IV (KMG-IV): sequencing the most valuable type-strain genomes for metagenomic binning, comparative biology and taxonomic classification.</title>
        <authorList>
            <person name="Goeker M."/>
        </authorList>
    </citation>
    <scope>NUCLEOTIDE SEQUENCE [LARGE SCALE GENOMIC DNA]</scope>
    <source>
        <strain evidence="2 3">DSM 100124</strain>
    </source>
</reference>
<gene>
    <name evidence="2" type="ORF">ABID52_001873</name>
</gene>
<accession>A0ABV2LI81</accession>
<dbReference type="EC" id="2.7.7.-" evidence="2"/>
<evidence type="ECO:0000313" key="3">
    <source>
        <dbReference type="Proteomes" id="UP001549097"/>
    </source>
</evidence>
<dbReference type="Proteomes" id="UP001549097">
    <property type="component" value="Unassembled WGS sequence"/>
</dbReference>
<dbReference type="SUPFAM" id="SSF81301">
    <property type="entry name" value="Nucleotidyltransferase"/>
    <property type="match status" value="1"/>
</dbReference>
<dbReference type="InterPro" id="IPR012481">
    <property type="entry name" value="KNTase_C"/>
</dbReference>
<protein>
    <submittedName>
        <fullName evidence="2">Kanamycin nucleotidyltransferase</fullName>
        <ecNumber evidence="2">2.7.7.-</ecNumber>
    </submittedName>
</protein>
<organism evidence="2 3">
    <name type="scientific">Fictibacillus halophilus</name>
    <dbReference type="NCBI Taxonomy" id="1610490"/>
    <lineage>
        <taxon>Bacteria</taxon>
        <taxon>Bacillati</taxon>
        <taxon>Bacillota</taxon>
        <taxon>Bacilli</taxon>
        <taxon>Bacillales</taxon>
        <taxon>Fictibacillaceae</taxon>
        <taxon>Fictibacillus</taxon>
    </lineage>
</organism>
<dbReference type="CDD" id="cd05403">
    <property type="entry name" value="NT_KNTase_like"/>
    <property type="match status" value="1"/>
</dbReference>
<evidence type="ECO:0000259" key="1">
    <source>
        <dbReference type="Pfam" id="PF07827"/>
    </source>
</evidence>
<evidence type="ECO:0000313" key="2">
    <source>
        <dbReference type="EMBL" id="MET3728292.1"/>
    </source>
</evidence>
<dbReference type="RefSeq" id="WP_198767395.1">
    <property type="nucleotide sequence ID" value="NZ_JAEACF010000001.1"/>
</dbReference>
<comment type="caution">
    <text evidence="2">The sequence shown here is derived from an EMBL/GenBank/DDBJ whole genome shotgun (WGS) entry which is preliminary data.</text>
</comment>
<dbReference type="Gene3D" id="1.20.120.330">
    <property type="entry name" value="Nucleotidyltransferases domain 2"/>
    <property type="match status" value="1"/>
</dbReference>
<proteinExistence type="predicted"/>
<dbReference type="InterPro" id="IPR043519">
    <property type="entry name" value="NT_sf"/>
</dbReference>
<dbReference type="Pfam" id="PF07827">
    <property type="entry name" value="KNTase_C"/>
    <property type="match status" value="1"/>
</dbReference>
<dbReference type="SUPFAM" id="SSF81593">
    <property type="entry name" value="Nucleotidyltransferase substrate binding subunit/domain"/>
    <property type="match status" value="1"/>
</dbReference>
<keyword evidence="2" id="KW-0548">Nucleotidyltransferase</keyword>
<keyword evidence="3" id="KW-1185">Reference proteome</keyword>
<dbReference type="EMBL" id="JBEPMP010000001">
    <property type="protein sequence ID" value="MET3728292.1"/>
    <property type="molecule type" value="Genomic_DNA"/>
</dbReference>
<dbReference type="Gene3D" id="3.30.460.10">
    <property type="entry name" value="Beta Polymerase, domain 2"/>
    <property type="match status" value="1"/>
</dbReference>
<dbReference type="GO" id="GO:0016779">
    <property type="term" value="F:nucleotidyltransferase activity"/>
    <property type="evidence" value="ECO:0007669"/>
    <property type="project" value="UniProtKB-KW"/>
</dbReference>
<sequence>MTKWKPQEFTTDDRLHVANEILENLLRKYGERLISVAIEGSTAKGTDRPESDLELRVVVEGRESEWYPFFYKGMFVGISFNTVEKIQSKARSLDYEWCVKGDVLFTCKILYDSSNLYQSLREIALETELHTDFNVLMRDALTDMYEHVYKIFTIKDTDTIVAAHEARQIAYWATMLVGLKNRHKFLSSRTMYEEAFGFHSLPNNYEMNIKEVLSLHTDVQKLKRFVGNLWSSTAEWAGLHGISLEEDSLSFI</sequence>
<name>A0ABV2LI81_9BACL</name>